<reference evidence="1" key="1">
    <citation type="submission" date="2009-08" db="EMBL/GenBank/DDBJ databases">
        <authorList>
            <person name="Weinstock G."/>
            <person name="Sodergren E."/>
            <person name="Clifton S."/>
            <person name="Fulton L."/>
            <person name="Fulton B."/>
            <person name="Courtney L."/>
            <person name="Fronick C."/>
            <person name="Harrison M."/>
            <person name="Strong C."/>
            <person name="Farmer C."/>
            <person name="Delahaunty K."/>
            <person name="Markovic C."/>
            <person name="Hall O."/>
            <person name="Minx P."/>
            <person name="Tomlinson C."/>
            <person name="Mitreva M."/>
            <person name="Nelson J."/>
            <person name="Hou S."/>
            <person name="Wollam A."/>
            <person name="Pepin K.H."/>
            <person name="Johnson M."/>
            <person name="Bhonagiri V."/>
            <person name="Nash W.E."/>
            <person name="Warren W."/>
            <person name="Chinwalla A."/>
            <person name="Mardis E.R."/>
            <person name="Wilson R.K."/>
        </authorList>
    </citation>
    <scope>NUCLEOTIDE SEQUENCE [LARGE SCALE GENOMIC DNA]</scope>
    <source>
        <strain evidence="1">A2-165</strain>
    </source>
</reference>
<comment type="caution">
    <text evidence="1">The sequence shown here is derived from an EMBL/GenBank/DDBJ whole genome shotgun (WGS) entry which is preliminary data.</text>
</comment>
<evidence type="ECO:0000313" key="1">
    <source>
        <dbReference type="EMBL" id="EEU97499.1"/>
    </source>
</evidence>
<proteinExistence type="predicted"/>
<evidence type="ECO:0000313" key="2">
    <source>
        <dbReference type="Proteomes" id="UP000004619"/>
    </source>
</evidence>
<accession>C7H3R6</accession>
<organism evidence="1 2">
    <name type="scientific">Faecalibacterium duncaniae (strain DSM 17677 / JCM 31915 / A2-165)</name>
    <name type="common">Faecalibacterium prausnitzii</name>
    <dbReference type="NCBI Taxonomy" id="411483"/>
    <lineage>
        <taxon>Bacteria</taxon>
        <taxon>Bacillati</taxon>
        <taxon>Bacillota</taxon>
        <taxon>Clostridia</taxon>
        <taxon>Eubacteriales</taxon>
        <taxon>Oscillospiraceae</taxon>
        <taxon>Faecalibacterium</taxon>
    </lineage>
</organism>
<dbReference type="EMBL" id="ACOP02000021">
    <property type="protein sequence ID" value="EEU97499.1"/>
    <property type="molecule type" value="Genomic_DNA"/>
</dbReference>
<name>C7H3R6_FAED2</name>
<protein>
    <submittedName>
        <fullName evidence="1">Uncharacterized protein</fullName>
    </submittedName>
</protein>
<dbReference type="STRING" id="411483.FAEPRAA2165_00926"/>
<sequence>MVVLLLRYYSNSTVFSAKHKGAQEIFCVDFKERVVYYREKAFL</sequence>
<dbReference type="AlphaFoldDB" id="C7H3R6"/>
<keyword evidence="2" id="KW-1185">Reference proteome</keyword>
<dbReference type="Proteomes" id="UP000004619">
    <property type="component" value="Unassembled WGS sequence"/>
</dbReference>
<gene>
    <name evidence="1" type="ORF">FAEPRAA2165_00926</name>
</gene>
<dbReference type="HOGENOM" id="CLU_3233858_0_0_9"/>